<comment type="caution">
    <text evidence="1">The sequence shown here is derived from an EMBL/GenBank/DDBJ whole genome shotgun (WGS) entry which is preliminary data.</text>
</comment>
<dbReference type="Proteomes" id="UP000801492">
    <property type="component" value="Unassembled WGS sequence"/>
</dbReference>
<evidence type="ECO:0000313" key="2">
    <source>
        <dbReference type="Proteomes" id="UP000801492"/>
    </source>
</evidence>
<dbReference type="EMBL" id="VTPC01088072">
    <property type="protein sequence ID" value="KAF2886323.1"/>
    <property type="molecule type" value="Genomic_DNA"/>
</dbReference>
<name>A0A8K0CKV4_IGNLU</name>
<protein>
    <submittedName>
        <fullName evidence="1">Uncharacterized protein</fullName>
    </submittedName>
</protein>
<dbReference type="OrthoDB" id="6814999at2759"/>
<organism evidence="1 2">
    <name type="scientific">Ignelater luminosus</name>
    <name type="common">Cucubano</name>
    <name type="synonym">Pyrophorus luminosus</name>
    <dbReference type="NCBI Taxonomy" id="2038154"/>
    <lineage>
        <taxon>Eukaryota</taxon>
        <taxon>Metazoa</taxon>
        <taxon>Ecdysozoa</taxon>
        <taxon>Arthropoda</taxon>
        <taxon>Hexapoda</taxon>
        <taxon>Insecta</taxon>
        <taxon>Pterygota</taxon>
        <taxon>Neoptera</taxon>
        <taxon>Endopterygota</taxon>
        <taxon>Coleoptera</taxon>
        <taxon>Polyphaga</taxon>
        <taxon>Elateriformia</taxon>
        <taxon>Elateroidea</taxon>
        <taxon>Elateridae</taxon>
        <taxon>Agrypninae</taxon>
        <taxon>Pyrophorini</taxon>
        <taxon>Ignelater</taxon>
    </lineage>
</organism>
<dbReference type="AlphaFoldDB" id="A0A8K0CKV4"/>
<feature type="non-terminal residue" evidence="1">
    <location>
        <position position="108"/>
    </location>
</feature>
<sequence length="108" mass="12301">VKLQIDADAGISRKELWLPLVTIEETLCKLFDIFLGQLMYDIERALGIIPKSCPVPRGVFHAVNHTVDFRTLKLQTFPYGTIRFLANGIEKQSKENLFNLGIIFLNQP</sequence>
<evidence type="ECO:0000313" key="1">
    <source>
        <dbReference type="EMBL" id="KAF2886323.1"/>
    </source>
</evidence>
<reference evidence="1" key="1">
    <citation type="submission" date="2019-08" db="EMBL/GenBank/DDBJ databases">
        <title>The genome of the North American firefly Photinus pyralis.</title>
        <authorList>
            <consortium name="Photinus pyralis genome working group"/>
            <person name="Fallon T.R."/>
            <person name="Sander Lower S.E."/>
            <person name="Weng J.-K."/>
        </authorList>
    </citation>
    <scope>NUCLEOTIDE SEQUENCE</scope>
    <source>
        <strain evidence="1">TRF0915ILg1</strain>
        <tissue evidence="1">Whole body</tissue>
    </source>
</reference>
<gene>
    <name evidence="1" type="ORF">ILUMI_19852</name>
</gene>
<keyword evidence="2" id="KW-1185">Reference proteome</keyword>
<accession>A0A8K0CKV4</accession>
<proteinExistence type="predicted"/>